<dbReference type="SUPFAM" id="SSF53756">
    <property type="entry name" value="UDP-Glycosyltransferase/glycogen phosphorylase"/>
    <property type="match status" value="1"/>
</dbReference>
<evidence type="ECO:0000259" key="1">
    <source>
        <dbReference type="Pfam" id="PF00534"/>
    </source>
</evidence>
<dbReference type="PANTHER" id="PTHR46401">
    <property type="entry name" value="GLYCOSYLTRANSFERASE WBBK-RELATED"/>
    <property type="match status" value="1"/>
</dbReference>
<reference evidence="2" key="2">
    <citation type="submission" date="2021-08" db="EMBL/GenBank/DDBJ databases">
        <authorList>
            <person name="Tani A."/>
            <person name="Ola A."/>
            <person name="Ogura Y."/>
            <person name="Katsura K."/>
            <person name="Hayashi T."/>
        </authorList>
    </citation>
    <scope>NUCLEOTIDE SEQUENCE</scope>
    <source>
        <strain evidence="2">DSM 23632</strain>
    </source>
</reference>
<protein>
    <submittedName>
        <fullName evidence="2">D-inositol-3-phosphate glycosyltransferase</fullName>
    </submittedName>
</protein>
<sequence length="453" mass="49181">MPDQNRITGTMTDDRPTAFDLSRLVTRLRHASPSGIDRVDLAYARATLAGAGPRFGLVSTALGPRILDRAQAVEIVEAVAAGWIEEGSAEADPVYRRLRLRLGGAPPAAVPDARRTEPGTYRRRRIQAETLARIFSRGRSLAALPRGSLYLHTSHLRLDIPARFDWLYTRTDVEAAFFVHDLIPISHPEYGRPGEAGRHAERMRTIGRHAAAVLVNSADTAELTKTYLAAQGFRPPPVTVGHLGVEPAFSREGPRFAPDRPTFLVCGTIEPRKNHLLLLHLWRSLAERMGPATPRLVLVGRRGWEAENIVDMLERCPAIREHVVEVSGLSTHGLAALMRSGTALLMPSFAEGYGIPVVEAAASGLPVVASDIPVHREIGADFSAFLDPLDGTGWLRTIEALTEPASPMRADLAARLDGYAPPDWAGHFARVAPALTALRAPRRARIAPPTAGA</sequence>
<name>A0ABQ4U181_9HYPH</name>
<reference evidence="2" key="1">
    <citation type="journal article" date="2021" name="Front. Microbiol.">
        <title>Comprehensive Comparative Genomics and Phenotyping of Methylobacterium Species.</title>
        <authorList>
            <person name="Alessa O."/>
            <person name="Ogura Y."/>
            <person name="Fujitani Y."/>
            <person name="Takami H."/>
            <person name="Hayashi T."/>
            <person name="Sahin N."/>
            <person name="Tani A."/>
        </authorList>
    </citation>
    <scope>NUCLEOTIDE SEQUENCE</scope>
    <source>
        <strain evidence="2">DSM 23632</strain>
    </source>
</reference>
<dbReference type="CDD" id="cd03809">
    <property type="entry name" value="GT4_MtfB-like"/>
    <property type="match status" value="1"/>
</dbReference>
<organism evidence="2 3">
    <name type="scientific">Methylobacterium trifolii</name>
    <dbReference type="NCBI Taxonomy" id="1003092"/>
    <lineage>
        <taxon>Bacteria</taxon>
        <taxon>Pseudomonadati</taxon>
        <taxon>Pseudomonadota</taxon>
        <taxon>Alphaproteobacteria</taxon>
        <taxon>Hyphomicrobiales</taxon>
        <taxon>Methylobacteriaceae</taxon>
        <taxon>Methylobacterium</taxon>
    </lineage>
</organism>
<dbReference type="Proteomes" id="UP001055057">
    <property type="component" value="Unassembled WGS sequence"/>
</dbReference>
<dbReference type="PANTHER" id="PTHR46401:SF9">
    <property type="entry name" value="MANNOSYLTRANSFERASE A"/>
    <property type="match status" value="1"/>
</dbReference>
<dbReference type="EMBL" id="BPRB01000086">
    <property type="protein sequence ID" value="GJE59600.1"/>
    <property type="molecule type" value="Genomic_DNA"/>
</dbReference>
<dbReference type="Pfam" id="PF00534">
    <property type="entry name" value="Glycos_transf_1"/>
    <property type="match status" value="1"/>
</dbReference>
<keyword evidence="3" id="KW-1185">Reference proteome</keyword>
<gene>
    <name evidence="2" type="primary">mshA_8</name>
    <name evidence="2" type="ORF">MPOCJGCO_1697</name>
</gene>
<dbReference type="Gene3D" id="3.40.50.2000">
    <property type="entry name" value="Glycogen Phosphorylase B"/>
    <property type="match status" value="1"/>
</dbReference>
<evidence type="ECO:0000313" key="2">
    <source>
        <dbReference type="EMBL" id="GJE59600.1"/>
    </source>
</evidence>
<dbReference type="RefSeq" id="WP_373875333.1">
    <property type="nucleotide sequence ID" value="NZ_BPRB01000086.1"/>
</dbReference>
<proteinExistence type="predicted"/>
<evidence type="ECO:0000313" key="3">
    <source>
        <dbReference type="Proteomes" id="UP001055057"/>
    </source>
</evidence>
<accession>A0ABQ4U181</accession>
<feature type="domain" description="Glycosyl transferase family 1" evidence="1">
    <location>
        <begin position="251"/>
        <end position="383"/>
    </location>
</feature>
<dbReference type="InterPro" id="IPR001296">
    <property type="entry name" value="Glyco_trans_1"/>
</dbReference>
<comment type="caution">
    <text evidence="2">The sequence shown here is derived from an EMBL/GenBank/DDBJ whole genome shotgun (WGS) entry which is preliminary data.</text>
</comment>